<keyword evidence="3" id="KW-1185">Reference proteome</keyword>
<name>A0A0D7A0A8_9AGAR</name>
<protein>
    <submittedName>
        <fullName evidence="2">Uncharacterized protein</fullName>
    </submittedName>
</protein>
<dbReference type="AlphaFoldDB" id="A0A0D7A0A8"/>
<dbReference type="Proteomes" id="UP000054144">
    <property type="component" value="Unassembled WGS sequence"/>
</dbReference>
<evidence type="ECO:0000313" key="3">
    <source>
        <dbReference type="Proteomes" id="UP000054144"/>
    </source>
</evidence>
<evidence type="ECO:0000256" key="1">
    <source>
        <dbReference type="SAM" id="MobiDB-lite"/>
    </source>
</evidence>
<reference evidence="2 3" key="1">
    <citation type="journal article" date="2015" name="Fungal Genet. Biol.">
        <title>Evolution of novel wood decay mechanisms in Agaricales revealed by the genome sequences of Fistulina hepatica and Cylindrobasidium torrendii.</title>
        <authorList>
            <person name="Floudas D."/>
            <person name="Held B.W."/>
            <person name="Riley R."/>
            <person name="Nagy L.G."/>
            <person name="Koehler G."/>
            <person name="Ransdell A.S."/>
            <person name="Younus H."/>
            <person name="Chow J."/>
            <person name="Chiniquy J."/>
            <person name="Lipzen A."/>
            <person name="Tritt A."/>
            <person name="Sun H."/>
            <person name="Haridas S."/>
            <person name="LaButti K."/>
            <person name="Ohm R.A."/>
            <person name="Kues U."/>
            <person name="Blanchette R.A."/>
            <person name="Grigoriev I.V."/>
            <person name="Minto R.E."/>
            <person name="Hibbett D.S."/>
        </authorList>
    </citation>
    <scope>NUCLEOTIDE SEQUENCE [LARGE SCALE GENOMIC DNA]</scope>
    <source>
        <strain evidence="2 3">ATCC 64428</strain>
    </source>
</reference>
<dbReference type="EMBL" id="KN882115">
    <property type="protein sequence ID" value="KIY43215.1"/>
    <property type="molecule type" value="Genomic_DNA"/>
</dbReference>
<feature type="region of interest" description="Disordered" evidence="1">
    <location>
        <begin position="37"/>
        <end position="69"/>
    </location>
</feature>
<proteinExistence type="predicted"/>
<organism evidence="2 3">
    <name type="scientific">Fistulina hepatica ATCC 64428</name>
    <dbReference type="NCBI Taxonomy" id="1128425"/>
    <lineage>
        <taxon>Eukaryota</taxon>
        <taxon>Fungi</taxon>
        <taxon>Dikarya</taxon>
        <taxon>Basidiomycota</taxon>
        <taxon>Agaricomycotina</taxon>
        <taxon>Agaricomycetes</taxon>
        <taxon>Agaricomycetidae</taxon>
        <taxon>Agaricales</taxon>
        <taxon>Fistulinaceae</taxon>
        <taxon>Fistulina</taxon>
    </lineage>
</organism>
<accession>A0A0D7A0A8</accession>
<evidence type="ECO:0000313" key="2">
    <source>
        <dbReference type="EMBL" id="KIY43215.1"/>
    </source>
</evidence>
<gene>
    <name evidence="2" type="ORF">FISHEDRAFT_78723</name>
</gene>
<sequence length="206" mass="22961">MVCQAYLKLKVKCFWTGEKEKRKVLVEKALPNDEYEKLSEELGLEESGESGGEDEEDKGEVQGPQEDPELVGRMKELGGSFKWMWEELNNELKGMKADVKLMKMKVVKLFGVSGDQEVGLGEAQARIKMGDLLGQVEHPKLQIWAVAFPNAVGWSVVWDMVMGVLAAHIMAKALEEMGAGEKVLEEYQWIWEVGSKPDPNGSSSNS</sequence>
<feature type="compositionally biased region" description="Acidic residues" evidence="1">
    <location>
        <begin position="42"/>
        <end position="58"/>
    </location>
</feature>